<dbReference type="InterPro" id="IPR005135">
    <property type="entry name" value="Endo/exonuclease/phosphatase"/>
</dbReference>
<accession>A0A2W5V1Q2</accession>
<protein>
    <submittedName>
        <fullName evidence="3">Endonuclease</fullName>
    </submittedName>
</protein>
<evidence type="ECO:0000313" key="4">
    <source>
        <dbReference type="Proteomes" id="UP000249393"/>
    </source>
</evidence>
<dbReference type="Pfam" id="PF03372">
    <property type="entry name" value="Exo_endo_phos"/>
    <property type="match status" value="1"/>
</dbReference>
<dbReference type="Gene3D" id="3.60.10.10">
    <property type="entry name" value="Endonuclease/exonuclease/phosphatase"/>
    <property type="match status" value="1"/>
</dbReference>
<keyword evidence="3" id="KW-0540">Nuclease</keyword>
<dbReference type="AlphaFoldDB" id="A0A2W5V1Q2"/>
<keyword evidence="1" id="KW-0732">Signal</keyword>
<keyword evidence="3" id="KW-0378">Hydrolase</keyword>
<feature type="domain" description="Endonuclease/exonuclease/phosphatase" evidence="2">
    <location>
        <begin position="39"/>
        <end position="291"/>
    </location>
</feature>
<feature type="chain" id="PRO_5016044285" evidence="1">
    <location>
        <begin position="25"/>
        <end position="299"/>
    </location>
</feature>
<name>A0A2W5V1Q2_9CAUL</name>
<gene>
    <name evidence="3" type="ORF">DI526_14140</name>
</gene>
<dbReference type="Proteomes" id="UP000249393">
    <property type="component" value="Unassembled WGS sequence"/>
</dbReference>
<evidence type="ECO:0000259" key="2">
    <source>
        <dbReference type="Pfam" id="PF03372"/>
    </source>
</evidence>
<dbReference type="EMBL" id="QFQZ01000045">
    <property type="protein sequence ID" value="PZR33232.1"/>
    <property type="molecule type" value="Genomic_DNA"/>
</dbReference>
<feature type="signal peptide" evidence="1">
    <location>
        <begin position="1"/>
        <end position="24"/>
    </location>
</feature>
<dbReference type="RefSeq" id="WP_304279170.1">
    <property type="nucleotide sequence ID" value="NZ_QFQZ01000045.1"/>
</dbReference>
<proteinExistence type="predicted"/>
<comment type="caution">
    <text evidence="3">The sequence shown here is derived from an EMBL/GenBank/DDBJ whole genome shotgun (WGS) entry which is preliminary data.</text>
</comment>
<sequence>MLARLAAVVVALLGLVFAPCGALAGAQAGVSAGAPLRVATWNLEHLSEDGAQGCKPRTDADYALLRAYAERLDADVVAFEEVESIKAAARVIDPDRYQLFIEARPPGDRFPCRGLEGRTLTRQAVGFAIRKGIAVVRAPDLTDLQLGDPNLRGGVDVTIRAPGHAPLRLLAVHLKSGCFSGDKGDACQTLMRQVPILEAWIDARAAEGLRFAVLGDFNRRLARPGDLVWREIDDAEPANADLALAEGTATPRCDPRYGEFIDHIVLDARATRDLVGFEEQAFAAGERGSDHCPVAARLK</sequence>
<dbReference type="InterPro" id="IPR036691">
    <property type="entry name" value="Endo/exonu/phosph_ase_sf"/>
</dbReference>
<keyword evidence="3" id="KW-0255">Endonuclease</keyword>
<dbReference type="SUPFAM" id="SSF56219">
    <property type="entry name" value="DNase I-like"/>
    <property type="match status" value="1"/>
</dbReference>
<dbReference type="GO" id="GO:0004519">
    <property type="term" value="F:endonuclease activity"/>
    <property type="evidence" value="ECO:0007669"/>
    <property type="project" value="UniProtKB-KW"/>
</dbReference>
<reference evidence="3 4" key="1">
    <citation type="submission" date="2017-08" db="EMBL/GenBank/DDBJ databases">
        <title>Infants hospitalized years apart are colonized by the same room-sourced microbial strains.</title>
        <authorList>
            <person name="Brooks B."/>
            <person name="Olm M.R."/>
            <person name="Firek B.A."/>
            <person name="Baker R."/>
            <person name="Thomas B.C."/>
            <person name="Morowitz M.J."/>
            <person name="Banfield J.F."/>
        </authorList>
    </citation>
    <scope>NUCLEOTIDE SEQUENCE [LARGE SCALE GENOMIC DNA]</scope>
    <source>
        <strain evidence="3">S2_003_000_R2_4</strain>
    </source>
</reference>
<evidence type="ECO:0000313" key="3">
    <source>
        <dbReference type="EMBL" id="PZR33232.1"/>
    </source>
</evidence>
<evidence type="ECO:0000256" key="1">
    <source>
        <dbReference type="SAM" id="SignalP"/>
    </source>
</evidence>
<organism evidence="3 4">
    <name type="scientific">Caulobacter segnis</name>
    <dbReference type="NCBI Taxonomy" id="88688"/>
    <lineage>
        <taxon>Bacteria</taxon>
        <taxon>Pseudomonadati</taxon>
        <taxon>Pseudomonadota</taxon>
        <taxon>Alphaproteobacteria</taxon>
        <taxon>Caulobacterales</taxon>
        <taxon>Caulobacteraceae</taxon>
        <taxon>Caulobacter</taxon>
    </lineage>
</organism>